<comment type="caution">
    <text evidence="3">The sequence shown here is derived from an EMBL/GenBank/DDBJ whole genome shotgun (WGS) entry which is preliminary data.</text>
</comment>
<keyword evidence="4" id="KW-1185">Reference proteome</keyword>
<dbReference type="SUPFAM" id="SSF55186">
    <property type="entry name" value="ThrRS/AlaRS common domain"/>
    <property type="match status" value="1"/>
</dbReference>
<dbReference type="PANTHER" id="PTHR43462">
    <property type="entry name" value="ALANYL-TRNA EDITING PROTEIN"/>
    <property type="match status" value="1"/>
</dbReference>
<reference evidence="4" key="1">
    <citation type="journal article" date="2019" name="Int. J. Syst. Evol. Microbiol.">
        <title>The Global Catalogue of Microorganisms (GCM) 10K type strain sequencing project: providing services to taxonomists for standard genome sequencing and annotation.</title>
        <authorList>
            <consortium name="The Broad Institute Genomics Platform"/>
            <consortium name="The Broad Institute Genome Sequencing Center for Infectious Disease"/>
            <person name="Wu L."/>
            <person name="Ma J."/>
        </authorList>
    </citation>
    <scope>NUCLEOTIDE SEQUENCE [LARGE SCALE GENOMIC DNA]</scope>
    <source>
        <strain evidence="4">KCTC 62784</strain>
    </source>
</reference>
<gene>
    <name evidence="3" type="ORF">ACFODT_14390</name>
</gene>
<accession>A0ABV7CE43</accession>
<dbReference type="Proteomes" id="UP001595384">
    <property type="component" value="Unassembled WGS sequence"/>
</dbReference>
<evidence type="ECO:0000256" key="2">
    <source>
        <dbReference type="ARBA" id="ARBA00022833"/>
    </source>
</evidence>
<name>A0ABV7CE43_9VIBR</name>
<evidence type="ECO:0000313" key="3">
    <source>
        <dbReference type="EMBL" id="MFC3024994.1"/>
    </source>
</evidence>
<keyword evidence="2" id="KW-0862">Zinc</keyword>
<keyword evidence="1" id="KW-0479">Metal-binding</keyword>
<dbReference type="PANTHER" id="PTHR43462:SF1">
    <property type="entry name" value="ALANYL-TRNA EDITING PROTEIN AARSD1"/>
    <property type="match status" value="1"/>
</dbReference>
<dbReference type="InterPro" id="IPR018163">
    <property type="entry name" value="Thr/Ala-tRNA-synth_IIc_edit"/>
</dbReference>
<dbReference type="EMBL" id="JBHRSE010000101">
    <property type="protein sequence ID" value="MFC3024994.1"/>
    <property type="molecule type" value="Genomic_DNA"/>
</dbReference>
<dbReference type="InterPro" id="IPR051335">
    <property type="entry name" value="Alanyl-tRNA_Editing_Enzymes"/>
</dbReference>
<proteinExistence type="predicted"/>
<protein>
    <submittedName>
        <fullName evidence="3">Alanyl-tRNA editing protein</fullName>
    </submittedName>
</protein>
<evidence type="ECO:0000256" key="1">
    <source>
        <dbReference type="ARBA" id="ARBA00022723"/>
    </source>
</evidence>
<evidence type="ECO:0000313" key="4">
    <source>
        <dbReference type="Proteomes" id="UP001595384"/>
    </source>
</evidence>
<dbReference type="Gene3D" id="3.30.980.10">
    <property type="entry name" value="Threonyl-trna Synthetase, Chain A, domain 2"/>
    <property type="match status" value="1"/>
</dbReference>
<sequence>MMFPATQVTFPYSTEPVRAMVVALQTHDSGLDIVSDITPFHPVSHIWPDQPADKGELCVNGHAFAVIDCLTGVIEQASGELYVDNAIPVKRGEPGWSFVVVHRIAQKEAPVTCGDAVTLQVDREYQRSLSLAHTAEHLVSMALNQAIEELGLWRKQADRKDPLGHYHFHNYAQEKSQIMPYEARVFYRLGKTLRKRGLNTDELLAQMETVIAHTNARLAQWVAGAGAIKMVCEGTTLTDSRYWQCHLQRNQVATMPCGGTHAQSLNEYKTIEARMIPHDSLHFEIQTHICVN</sequence>
<organism evidence="3 4">
    <name type="scientific">Vibrio zhugei</name>
    <dbReference type="NCBI Taxonomy" id="2479546"/>
    <lineage>
        <taxon>Bacteria</taxon>
        <taxon>Pseudomonadati</taxon>
        <taxon>Pseudomonadota</taxon>
        <taxon>Gammaproteobacteria</taxon>
        <taxon>Vibrionales</taxon>
        <taxon>Vibrionaceae</taxon>
        <taxon>Vibrio</taxon>
    </lineage>
</organism>
<dbReference type="RefSeq" id="WP_390258916.1">
    <property type="nucleotide sequence ID" value="NZ_AP024911.1"/>
</dbReference>